<dbReference type="Pfam" id="PF07859">
    <property type="entry name" value="Abhydrolase_3"/>
    <property type="match status" value="1"/>
</dbReference>
<keyword evidence="4" id="KW-1185">Reference proteome</keyword>
<feature type="domain" description="Alpha/beta hydrolase fold-3" evidence="2">
    <location>
        <begin position="96"/>
        <end position="299"/>
    </location>
</feature>
<name>A0A563E2X5_9MICO</name>
<dbReference type="RefSeq" id="WP_146316417.1">
    <property type="nucleotide sequence ID" value="NZ_VCQV01000009.1"/>
</dbReference>
<evidence type="ECO:0000259" key="2">
    <source>
        <dbReference type="Pfam" id="PF07859"/>
    </source>
</evidence>
<proteinExistence type="predicted"/>
<dbReference type="EMBL" id="VCQV01000009">
    <property type="protein sequence ID" value="TWP36876.1"/>
    <property type="molecule type" value="Genomic_DNA"/>
</dbReference>
<comment type="caution">
    <text evidence="3">The sequence shown here is derived from an EMBL/GenBank/DDBJ whole genome shotgun (WGS) entry which is preliminary data.</text>
</comment>
<keyword evidence="1 3" id="KW-0378">Hydrolase</keyword>
<dbReference type="InterPro" id="IPR050300">
    <property type="entry name" value="GDXG_lipolytic_enzyme"/>
</dbReference>
<evidence type="ECO:0000313" key="3">
    <source>
        <dbReference type="EMBL" id="TWP36876.1"/>
    </source>
</evidence>
<evidence type="ECO:0000313" key="4">
    <source>
        <dbReference type="Proteomes" id="UP000320244"/>
    </source>
</evidence>
<dbReference type="SUPFAM" id="SSF53474">
    <property type="entry name" value="alpha/beta-Hydrolases"/>
    <property type="match status" value="1"/>
</dbReference>
<dbReference type="InterPro" id="IPR029058">
    <property type="entry name" value="AB_hydrolase_fold"/>
</dbReference>
<accession>A0A563E2X5</accession>
<dbReference type="AlphaFoldDB" id="A0A563E2X5"/>
<dbReference type="OrthoDB" id="9803828at2"/>
<evidence type="ECO:0000256" key="1">
    <source>
        <dbReference type="ARBA" id="ARBA00022801"/>
    </source>
</evidence>
<dbReference type="GO" id="GO:0016787">
    <property type="term" value="F:hydrolase activity"/>
    <property type="evidence" value="ECO:0007669"/>
    <property type="project" value="UniProtKB-KW"/>
</dbReference>
<dbReference type="Gene3D" id="3.40.50.1820">
    <property type="entry name" value="alpha/beta hydrolase"/>
    <property type="match status" value="1"/>
</dbReference>
<gene>
    <name evidence="3" type="ORF">FGL98_08995</name>
</gene>
<sequence length="343" mass="36827">MSRTRWVDTAGMPLRTRMLCYSLRLVAGKPISERTDEDIAADRSNSPAPRFPVTLITGKVWRDVFRFEQDIPMRDGVTITARIHRPAHVGASTPVLVYYHGGGWVMGRPLDYESMLTQIVHELGVVVVAPDYRKAPQAKAPAAVHDAVDTLTWVASAPSELGTRPAGIAVGGDSAGGNLAALVAIAARDEDCPDLAGQVLIYPATDLSLEHPMRTAPMLDGPSMDTFKELYLGGSGVPADDPRVSPMRAASHEHLAPALVQTAELDPLRPEGEAYAEVLRAAGVPVRLTRWRGVPHGFVNIPGATHVGMQARYEIIDQLRSWLCGDETATPNAAAGAPLESRG</sequence>
<organism evidence="3 4">
    <name type="scientific">Leekyejoonella antrihumi</name>
    <dbReference type="NCBI Taxonomy" id="1660198"/>
    <lineage>
        <taxon>Bacteria</taxon>
        <taxon>Bacillati</taxon>
        <taxon>Actinomycetota</taxon>
        <taxon>Actinomycetes</taxon>
        <taxon>Micrococcales</taxon>
        <taxon>Dermacoccaceae</taxon>
        <taxon>Leekyejoonella</taxon>
    </lineage>
</organism>
<dbReference type="PANTHER" id="PTHR48081">
    <property type="entry name" value="AB HYDROLASE SUPERFAMILY PROTEIN C4A8.06C"/>
    <property type="match status" value="1"/>
</dbReference>
<dbReference type="InterPro" id="IPR013094">
    <property type="entry name" value="AB_hydrolase_3"/>
</dbReference>
<reference evidence="3 4" key="1">
    <citation type="submission" date="2019-05" db="EMBL/GenBank/DDBJ databases">
        <authorList>
            <person name="Lee S.D."/>
        </authorList>
    </citation>
    <scope>NUCLEOTIDE SEQUENCE [LARGE SCALE GENOMIC DNA]</scope>
    <source>
        <strain evidence="3 4">C5-26</strain>
    </source>
</reference>
<protein>
    <submittedName>
        <fullName evidence="3">Alpha/beta hydrolase</fullName>
    </submittedName>
</protein>
<dbReference type="PANTHER" id="PTHR48081:SF8">
    <property type="entry name" value="ALPHA_BETA HYDROLASE FOLD-3 DOMAIN-CONTAINING PROTEIN-RELATED"/>
    <property type="match status" value="1"/>
</dbReference>
<reference evidence="3 4" key="2">
    <citation type="submission" date="2019-08" db="EMBL/GenBank/DDBJ databases">
        <title>Jejuicoccus antrihumi gen. nov., sp. nov., a new member of the family Dermacoccaceae isolated from a cave.</title>
        <authorList>
            <person name="Schumann P."/>
            <person name="Kim I.S."/>
        </authorList>
    </citation>
    <scope>NUCLEOTIDE SEQUENCE [LARGE SCALE GENOMIC DNA]</scope>
    <source>
        <strain evidence="3 4">C5-26</strain>
    </source>
</reference>
<dbReference type="Proteomes" id="UP000320244">
    <property type="component" value="Unassembled WGS sequence"/>
</dbReference>